<feature type="compositionally biased region" description="Polar residues" evidence="4">
    <location>
        <begin position="131"/>
        <end position="146"/>
    </location>
</feature>
<evidence type="ECO:0000256" key="3">
    <source>
        <dbReference type="PROSITE-ProRule" id="PRU00042"/>
    </source>
</evidence>
<proteinExistence type="predicted"/>
<dbReference type="GO" id="GO:0005634">
    <property type="term" value="C:nucleus"/>
    <property type="evidence" value="ECO:0007669"/>
    <property type="project" value="UniProtKB-SubCell"/>
</dbReference>
<evidence type="ECO:0000313" key="8">
    <source>
        <dbReference type="Proteomes" id="UP000075809"/>
    </source>
</evidence>
<dbReference type="Gene3D" id="3.30.710.10">
    <property type="entry name" value="Potassium Channel Kv1.1, Chain A"/>
    <property type="match status" value="1"/>
</dbReference>
<dbReference type="GO" id="GO:0003006">
    <property type="term" value="P:developmental process involved in reproduction"/>
    <property type="evidence" value="ECO:0007669"/>
    <property type="project" value="UniProtKB-ARBA"/>
</dbReference>
<dbReference type="SMART" id="SM00225">
    <property type="entry name" value="BTB"/>
    <property type="match status" value="1"/>
</dbReference>
<dbReference type="SUPFAM" id="SSF54695">
    <property type="entry name" value="POZ domain"/>
    <property type="match status" value="1"/>
</dbReference>
<dbReference type="GO" id="GO:0006357">
    <property type="term" value="P:regulation of transcription by RNA polymerase II"/>
    <property type="evidence" value="ECO:0007669"/>
    <property type="project" value="TreeGrafter"/>
</dbReference>
<dbReference type="FunFam" id="3.30.710.10:FF:000138">
    <property type="entry name" value="Fruitless, isoform N"/>
    <property type="match status" value="1"/>
</dbReference>
<dbReference type="GO" id="GO:0048666">
    <property type="term" value="P:neuron development"/>
    <property type="evidence" value="ECO:0007669"/>
    <property type="project" value="UniProtKB-ARBA"/>
</dbReference>
<dbReference type="InterPro" id="IPR013087">
    <property type="entry name" value="Znf_C2H2_type"/>
</dbReference>
<feature type="region of interest" description="Disordered" evidence="4">
    <location>
        <begin position="116"/>
        <end position="191"/>
    </location>
</feature>
<evidence type="ECO:0000259" key="5">
    <source>
        <dbReference type="PROSITE" id="PS50097"/>
    </source>
</evidence>
<dbReference type="PANTHER" id="PTHR23110">
    <property type="entry name" value="BTB DOMAIN TRANSCRIPTION FACTOR"/>
    <property type="match status" value="1"/>
</dbReference>
<organism evidence="7 8">
    <name type="scientific">Mycetomoellerius zeteki</name>
    <dbReference type="NCBI Taxonomy" id="64791"/>
    <lineage>
        <taxon>Eukaryota</taxon>
        <taxon>Metazoa</taxon>
        <taxon>Ecdysozoa</taxon>
        <taxon>Arthropoda</taxon>
        <taxon>Hexapoda</taxon>
        <taxon>Insecta</taxon>
        <taxon>Pterygota</taxon>
        <taxon>Neoptera</taxon>
        <taxon>Endopterygota</taxon>
        <taxon>Hymenoptera</taxon>
        <taxon>Apocrita</taxon>
        <taxon>Aculeata</taxon>
        <taxon>Formicoidea</taxon>
        <taxon>Formicidae</taxon>
        <taxon>Myrmicinae</taxon>
        <taxon>Mycetomoellerius</taxon>
    </lineage>
</organism>
<feature type="domain" description="C2H2-type" evidence="6">
    <location>
        <begin position="544"/>
        <end position="572"/>
    </location>
</feature>
<dbReference type="InterPro" id="IPR011333">
    <property type="entry name" value="SKP1/BTB/POZ_sf"/>
</dbReference>
<dbReference type="PANTHER" id="PTHR23110:SF107">
    <property type="entry name" value="SEX DETERMINATION PROTEIN FRUITLESS"/>
    <property type="match status" value="1"/>
</dbReference>
<dbReference type="EMBL" id="KQ982622">
    <property type="protein sequence ID" value="KYQ53718.1"/>
    <property type="molecule type" value="Genomic_DNA"/>
</dbReference>
<dbReference type="PROSITE" id="PS50097">
    <property type="entry name" value="BTB"/>
    <property type="match status" value="1"/>
</dbReference>
<dbReference type="Proteomes" id="UP000075809">
    <property type="component" value="Unassembled WGS sequence"/>
</dbReference>
<dbReference type="PROSITE" id="PS00028">
    <property type="entry name" value="ZINC_FINGER_C2H2_1"/>
    <property type="match status" value="1"/>
</dbReference>
<evidence type="ECO:0000256" key="4">
    <source>
        <dbReference type="SAM" id="MobiDB-lite"/>
    </source>
</evidence>
<dbReference type="AlphaFoldDB" id="A0A151X0N0"/>
<feature type="compositionally biased region" description="Low complexity" evidence="4">
    <location>
        <begin position="174"/>
        <end position="187"/>
    </location>
</feature>
<name>A0A151X0N0_9HYME</name>
<protein>
    <submittedName>
        <fullName evidence="7">Sex determination protein fruitless</fullName>
    </submittedName>
</protein>
<dbReference type="GO" id="GO:0008270">
    <property type="term" value="F:zinc ion binding"/>
    <property type="evidence" value="ECO:0007669"/>
    <property type="project" value="UniProtKB-KW"/>
</dbReference>
<dbReference type="InterPro" id="IPR000210">
    <property type="entry name" value="BTB/POZ_dom"/>
</dbReference>
<reference evidence="7 8" key="1">
    <citation type="submission" date="2015-09" db="EMBL/GenBank/DDBJ databases">
        <title>Trachymyrmex zeteki WGS genome.</title>
        <authorList>
            <person name="Nygaard S."/>
            <person name="Hu H."/>
            <person name="Boomsma J."/>
            <person name="Zhang G."/>
        </authorList>
    </citation>
    <scope>NUCLEOTIDE SEQUENCE [LARGE SCALE GENOMIC DNA]</scope>
    <source>
        <strain evidence="7">Tzet28-1</strain>
        <tissue evidence="7">Whole body</tissue>
    </source>
</reference>
<dbReference type="CDD" id="cd18315">
    <property type="entry name" value="BTB_POZ_BAB-like"/>
    <property type="match status" value="1"/>
</dbReference>
<keyword evidence="3" id="KW-0863">Zinc-finger</keyword>
<dbReference type="Pfam" id="PF00651">
    <property type="entry name" value="BTB"/>
    <property type="match status" value="1"/>
</dbReference>
<accession>A0A151X0N0</accession>
<evidence type="ECO:0000256" key="1">
    <source>
        <dbReference type="ARBA" id="ARBA00004123"/>
    </source>
</evidence>
<keyword evidence="2" id="KW-0539">Nucleus</keyword>
<dbReference type="InterPro" id="IPR036236">
    <property type="entry name" value="Znf_C2H2_sf"/>
</dbReference>
<dbReference type="SMART" id="SM00597">
    <property type="entry name" value="ZnF_TTF"/>
    <property type="match status" value="1"/>
</dbReference>
<evidence type="ECO:0000256" key="2">
    <source>
        <dbReference type="ARBA" id="ARBA00023242"/>
    </source>
</evidence>
<comment type="subcellular location">
    <subcellularLocation>
        <location evidence="1">Nucleus</location>
    </subcellularLocation>
</comment>
<dbReference type="InterPro" id="IPR051095">
    <property type="entry name" value="Dros_DevTransReg"/>
</dbReference>
<evidence type="ECO:0000259" key="6">
    <source>
        <dbReference type="PROSITE" id="PS50157"/>
    </source>
</evidence>
<dbReference type="InterPro" id="IPR006580">
    <property type="entry name" value="Znf_TTF"/>
</dbReference>
<dbReference type="InterPro" id="IPR057456">
    <property type="entry name" value="Znf_C17orf113"/>
</dbReference>
<keyword evidence="3" id="KW-0479">Metal-binding</keyword>
<dbReference type="PROSITE" id="PS50157">
    <property type="entry name" value="ZINC_FINGER_C2H2_2"/>
    <property type="match status" value="1"/>
</dbReference>
<evidence type="ECO:0000313" key="7">
    <source>
        <dbReference type="EMBL" id="KYQ53718.1"/>
    </source>
</evidence>
<dbReference type="STRING" id="64791.A0A151X0N0"/>
<dbReference type="SUPFAM" id="SSF57667">
    <property type="entry name" value="beta-beta-alpha zinc fingers"/>
    <property type="match status" value="1"/>
</dbReference>
<sequence>MDQQYCLRWNNHPANLTDVLSSLLAREALCDVTLACVGETFKAHQTILSACSPYFESIFLQNTHPHPIIFLKDVNDTEMKALLHFMYKGEVNVSQHLLPMFLKTAEALQIRGLTDNSVNNKTEDKCPSPDPETQTGVRHSDSPNLQSHHEKRKRKNSGSYDVSFSGPPSERFLSDSQTSSQCSYKSSPPVIPKLNNALGVEMEDGGRPMSPASQPQAPIKQEVDHHLPDFHDNISLPTNMEWEVQRDGKSDETMDVQNMTSNRPDSAGVQVSRESAIMAGGSLYVDMSGIASEFPGNSHNPLSQAVNRQPMNTHHSYKSNSIDQTQSYESLPEYSVAKRLESDRSLQINQEPGLSIIQPTIQCANLQRTTHNRKAGKFKPGWLGIYSWLQYDELSNLMFCKYCRKWSESIPEIRTSFAAGNGNFRLEIVNHHDKCKAHKLCGHPVGLIGEDGGTTAGALSDGVQGIESSEHHNPPEMLDGLDDATLLDLRAIEFAPIAGVDQESIFRFFRKDAVCGCNLHRCKLCGKVVTHIRNHYHVHFPGRFECPLCRATYTRSDNLRTHFKFKHPEARKIDLNDFMTSSLALSTSNDTMNTLS</sequence>
<gene>
    <name evidence="7" type="ORF">ALC60_07342</name>
</gene>
<keyword evidence="8" id="KW-1185">Reference proteome</keyword>
<dbReference type="Pfam" id="PF25431">
    <property type="entry name" value="zf-C17orf113"/>
    <property type="match status" value="1"/>
</dbReference>
<keyword evidence="3" id="KW-0862">Zinc</keyword>
<feature type="domain" description="BTB" evidence="5">
    <location>
        <begin position="30"/>
        <end position="95"/>
    </location>
</feature>
<dbReference type="GO" id="GO:0048513">
    <property type="term" value="P:animal organ development"/>
    <property type="evidence" value="ECO:0007669"/>
    <property type="project" value="UniProtKB-ARBA"/>
</dbReference>
<dbReference type="SMART" id="SM00355">
    <property type="entry name" value="ZnF_C2H2"/>
    <property type="match status" value="2"/>
</dbReference>